<dbReference type="Pfam" id="PF00975">
    <property type="entry name" value="Thioesterase"/>
    <property type="match status" value="1"/>
</dbReference>
<evidence type="ECO:0000313" key="4">
    <source>
        <dbReference type="Proteomes" id="UP000188276"/>
    </source>
</evidence>
<dbReference type="GO" id="GO:0008610">
    <property type="term" value="P:lipid biosynthetic process"/>
    <property type="evidence" value="ECO:0007669"/>
    <property type="project" value="TreeGrafter"/>
</dbReference>
<sequence>MAILICLPSSGSSSSLYSDWKPLLAAHNITLYCPEYPGRGRRFTEPLPTSITALVDDLIQQLRTTLPSHEQHHLFGHSLGGLIAYELALKIQQTPDLDSPQSLVISASHAPHLRGDTQLKSDLSEQALIALLKEMGGIKNEVLEHRELLELLLPIIRSDLALNDYYTRQDITPLSCPITTIHGLSDPVVKQEKVIEWNQYTSDYQHIDWPGDHFYFQQNLKVFIENLVRLL</sequence>
<evidence type="ECO:0000256" key="1">
    <source>
        <dbReference type="ARBA" id="ARBA00007169"/>
    </source>
</evidence>
<evidence type="ECO:0000259" key="2">
    <source>
        <dbReference type="Pfam" id="PF00975"/>
    </source>
</evidence>
<dbReference type="InterPro" id="IPR012223">
    <property type="entry name" value="TEII"/>
</dbReference>
<dbReference type="PANTHER" id="PTHR11487:SF0">
    <property type="entry name" value="S-ACYL FATTY ACID SYNTHASE THIOESTERASE, MEDIUM CHAIN"/>
    <property type="match status" value="1"/>
</dbReference>
<dbReference type="InterPro" id="IPR001031">
    <property type="entry name" value="Thioesterase"/>
</dbReference>
<reference evidence="4" key="1">
    <citation type="submission" date="2017-02" db="EMBL/GenBank/DDBJ databases">
        <authorList>
            <person name="Rodrigo-Torres L."/>
            <person name="Arahal R.D."/>
            <person name="Lucena T."/>
        </authorList>
    </citation>
    <scope>NUCLEOTIDE SEQUENCE [LARGE SCALE GENOMIC DNA]</scope>
    <source>
        <strain evidence="4">CECT 7878</strain>
    </source>
</reference>
<accession>A0A1R4LC85</accession>
<protein>
    <submittedName>
        <fullName evidence="3">Linear gramicidin dehydrogenase LgrE</fullName>
        <ecNumber evidence="3">1.1.-.-</ecNumber>
    </submittedName>
</protein>
<dbReference type="Gene3D" id="3.40.50.1820">
    <property type="entry name" value="alpha/beta hydrolase"/>
    <property type="match status" value="1"/>
</dbReference>
<dbReference type="AlphaFoldDB" id="A0A1R4LC85"/>
<proteinExistence type="inferred from homology"/>
<dbReference type="STRING" id="1123498.VR7878_00675"/>
<dbReference type="SUPFAM" id="SSF53474">
    <property type="entry name" value="alpha/beta-Hydrolases"/>
    <property type="match status" value="1"/>
</dbReference>
<dbReference type="GO" id="GO:0016491">
    <property type="term" value="F:oxidoreductase activity"/>
    <property type="evidence" value="ECO:0007669"/>
    <property type="project" value="UniProtKB-KW"/>
</dbReference>
<gene>
    <name evidence="3" type="primary">lgrE_1</name>
    <name evidence="3" type="ORF">VR7878_00675</name>
</gene>
<organism evidence="3 4">
    <name type="scientific">Vibrio ruber (strain DSM 16370 / JCM 11486 / BCRC 17186 / CECT 7878 / LMG 23124 / VR1)</name>
    <dbReference type="NCBI Taxonomy" id="1123498"/>
    <lineage>
        <taxon>Bacteria</taxon>
        <taxon>Pseudomonadati</taxon>
        <taxon>Pseudomonadota</taxon>
        <taxon>Gammaproteobacteria</taxon>
        <taxon>Vibrionales</taxon>
        <taxon>Vibrionaceae</taxon>
        <taxon>Vibrio</taxon>
    </lineage>
</organism>
<evidence type="ECO:0000313" key="3">
    <source>
        <dbReference type="EMBL" id="SJN54202.1"/>
    </source>
</evidence>
<dbReference type="EC" id="1.1.-.-" evidence="3"/>
<comment type="similarity">
    <text evidence="1">Belongs to the thioesterase family.</text>
</comment>
<dbReference type="OrthoDB" id="8480037at2"/>
<dbReference type="RefSeq" id="WP_077333459.1">
    <property type="nucleotide sequence ID" value="NZ_FULE01000011.1"/>
</dbReference>
<feature type="domain" description="Thioesterase" evidence="2">
    <location>
        <begin position="3"/>
        <end position="227"/>
    </location>
</feature>
<dbReference type="EMBL" id="FULE01000011">
    <property type="protein sequence ID" value="SJN54202.1"/>
    <property type="molecule type" value="Genomic_DNA"/>
</dbReference>
<dbReference type="InterPro" id="IPR029058">
    <property type="entry name" value="AB_hydrolase_fold"/>
</dbReference>
<name>A0A1R4LC85_VIBR1</name>
<keyword evidence="3" id="KW-0560">Oxidoreductase</keyword>
<keyword evidence="4" id="KW-1185">Reference proteome</keyword>
<dbReference type="PANTHER" id="PTHR11487">
    <property type="entry name" value="THIOESTERASE"/>
    <property type="match status" value="1"/>
</dbReference>
<dbReference type="Proteomes" id="UP000188276">
    <property type="component" value="Unassembled WGS sequence"/>
</dbReference>